<evidence type="ECO:0000256" key="1">
    <source>
        <dbReference type="ARBA" id="ARBA00004496"/>
    </source>
</evidence>
<evidence type="ECO:0000256" key="4">
    <source>
        <dbReference type="ARBA" id="ARBA00022490"/>
    </source>
</evidence>
<keyword evidence="9" id="KW-1185">Reference proteome</keyword>
<gene>
    <name evidence="5" type="primary">recX</name>
    <name evidence="8" type="ORF">GC105_14120</name>
</gene>
<evidence type="ECO:0000256" key="2">
    <source>
        <dbReference type="ARBA" id="ARBA00009695"/>
    </source>
</evidence>
<comment type="similarity">
    <text evidence="2 5">Belongs to the RecX family.</text>
</comment>
<dbReference type="InterPro" id="IPR053925">
    <property type="entry name" value="RecX_HTH_3rd"/>
</dbReference>
<sequence>MNCKMKITSLSKQKNKKIYNLFADGEFLCSVDDELIVLHQLHTGKEINGDYIKEIKQEASLRKAFNMSVNYLSFKMRTQQEIQDYLLGKEFQEGIVNSVIEKLKKYKYIDDDNYIVLYVKSKISQGYSKRKILYNLIKKGLKEENVLTQLDINYPKDIELSYLEVQIAKQNEKYKQLPYRDRVSKINQSFLRKGYNHEDIGTVINQIISQENEPSHEFIDRLEKLGNNYMKKYLNKDCDPKEAKLKTTQALYRKGYDMDVIKKYFET</sequence>
<name>A0A6A7KBM8_9FIRM</name>
<dbReference type="HAMAP" id="MF_01114">
    <property type="entry name" value="RecX"/>
    <property type="match status" value="1"/>
</dbReference>
<dbReference type="AlphaFoldDB" id="A0A6A7KBM8"/>
<keyword evidence="4 5" id="KW-0963">Cytoplasm</keyword>
<evidence type="ECO:0000256" key="5">
    <source>
        <dbReference type="HAMAP-Rule" id="MF_01114"/>
    </source>
</evidence>
<proteinExistence type="inferred from homology"/>
<dbReference type="InterPro" id="IPR053926">
    <property type="entry name" value="RecX_HTH_1st"/>
</dbReference>
<dbReference type="GO" id="GO:0005737">
    <property type="term" value="C:cytoplasm"/>
    <property type="evidence" value="ECO:0007669"/>
    <property type="project" value="UniProtKB-SubCell"/>
</dbReference>
<dbReference type="EMBL" id="WHNX01000032">
    <property type="protein sequence ID" value="MPW26918.1"/>
    <property type="molecule type" value="Genomic_DNA"/>
</dbReference>
<dbReference type="Gene3D" id="1.10.10.10">
    <property type="entry name" value="Winged helix-like DNA-binding domain superfamily/Winged helix DNA-binding domain"/>
    <property type="match status" value="3"/>
</dbReference>
<feature type="domain" description="RecX third three-helical" evidence="6">
    <location>
        <begin position="219"/>
        <end position="264"/>
    </location>
</feature>
<accession>A0A6A7KBM8</accession>
<evidence type="ECO:0000259" key="7">
    <source>
        <dbReference type="Pfam" id="PF21982"/>
    </source>
</evidence>
<evidence type="ECO:0000256" key="3">
    <source>
        <dbReference type="ARBA" id="ARBA00018111"/>
    </source>
</evidence>
<evidence type="ECO:0000313" key="8">
    <source>
        <dbReference type="EMBL" id="MPW26918.1"/>
    </source>
</evidence>
<evidence type="ECO:0000313" key="9">
    <source>
        <dbReference type="Proteomes" id="UP000440004"/>
    </source>
</evidence>
<comment type="subcellular location">
    <subcellularLocation>
        <location evidence="1 5">Cytoplasm</location>
    </subcellularLocation>
</comment>
<reference evidence="8 9" key="1">
    <citation type="submission" date="2019-10" db="EMBL/GenBank/DDBJ databases">
        <title>Alkalibaculum tamaniensis sp.nov., a new alkaliphilic acetogen, isolated on methoxylated aromatics from a mud volcano.</title>
        <authorList>
            <person name="Khomyakova M.A."/>
            <person name="Merkel A.Y."/>
            <person name="Bonch-Osmolovskaya E.A."/>
            <person name="Slobodkin A.I."/>
        </authorList>
    </citation>
    <scope>NUCLEOTIDE SEQUENCE [LARGE SCALE GENOMIC DNA]</scope>
    <source>
        <strain evidence="8 9">M08DMB</strain>
    </source>
</reference>
<feature type="domain" description="RecX first three-helical" evidence="7">
    <location>
        <begin position="64"/>
        <end position="103"/>
    </location>
</feature>
<dbReference type="GO" id="GO:0006282">
    <property type="term" value="P:regulation of DNA repair"/>
    <property type="evidence" value="ECO:0007669"/>
    <property type="project" value="UniProtKB-UniRule"/>
</dbReference>
<protein>
    <recommendedName>
        <fullName evidence="3 5">Regulatory protein RecX</fullName>
    </recommendedName>
</protein>
<dbReference type="Proteomes" id="UP000440004">
    <property type="component" value="Unassembled WGS sequence"/>
</dbReference>
<dbReference type="InterPro" id="IPR036388">
    <property type="entry name" value="WH-like_DNA-bd_sf"/>
</dbReference>
<dbReference type="Pfam" id="PF21981">
    <property type="entry name" value="RecX_HTH3"/>
    <property type="match status" value="1"/>
</dbReference>
<dbReference type="Pfam" id="PF21982">
    <property type="entry name" value="RecX_HTH1"/>
    <property type="match status" value="1"/>
</dbReference>
<comment type="caution">
    <text evidence="8">The sequence shown here is derived from an EMBL/GenBank/DDBJ whole genome shotgun (WGS) entry which is preliminary data.</text>
</comment>
<evidence type="ECO:0000259" key="6">
    <source>
        <dbReference type="Pfam" id="PF21981"/>
    </source>
</evidence>
<comment type="function">
    <text evidence="5">Modulates RecA activity.</text>
</comment>
<dbReference type="PANTHER" id="PTHR33602">
    <property type="entry name" value="REGULATORY PROTEIN RECX FAMILY PROTEIN"/>
    <property type="match status" value="1"/>
</dbReference>
<organism evidence="8 9">
    <name type="scientific">Alkalibaculum sporogenes</name>
    <dbReference type="NCBI Taxonomy" id="2655001"/>
    <lineage>
        <taxon>Bacteria</taxon>
        <taxon>Bacillati</taxon>
        <taxon>Bacillota</taxon>
        <taxon>Clostridia</taxon>
        <taxon>Eubacteriales</taxon>
        <taxon>Eubacteriaceae</taxon>
        <taxon>Alkalibaculum</taxon>
    </lineage>
</organism>
<dbReference type="InterPro" id="IPR003783">
    <property type="entry name" value="Regulatory_RecX"/>
</dbReference>
<dbReference type="PANTHER" id="PTHR33602:SF1">
    <property type="entry name" value="REGULATORY PROTEIN RECX FAMILY PROTEIN"/>
    <property type="match status" value="1"/>
</dbReference>